<proteinExistence type="predicted"/>
<comment type="caution">
    <text evidence="3">The sequence shown here is derived from an EMBL/GenBank/DDBJ whole genome shotgun (WGS) entry which is preliminary data.</text>
</comment>
<sequence>MLFTKALLFAGLMVPVALAVPFPKGSVRSTTNSIRDTHPARDGLAAGQPLTNVLSGRQHDDDDEGGNDVRGIDLRGVHIGGDGK</sequence>
<feature type="chain" id="PRO_5042123265" evidence="2">
    <location>
        <begin position="20"/>
        <end position="84"/>
    </location>
</feature>
<feature type="region of interest" description="Disordered" evidence="1">
    <location>
        <begin position="23"/>
        <end position="84"/>
    </location>
</feature>
<dbReference type="AlphaFoldDB" id="A0AAD6V3H1"/>
<feature type="compositionally biased region" description="Basic and acidic residues" evidence="1">
    <location>
        <begin position="70"/>
        <end position="84"/>
    </location>
</feature>
<name>A0AAD6V3H1_9AGAR</name>
<evidence type="ECO:0000313" key="4">
    <source>
        <dbReference type="Proteomes" id="UP001219525"/>
    </source>
</evidence>
<feature type="signal peptide" evidence="2">
    <location>
        <begin position="1"/>
        <end position="19"/>
    </location>
</feature>
<keyword evidence="4" id="KW-1185">Reference proteome</keyword>
<accession>A0AAD6V3H1</accession>
<dbReference type="EMBL" id="JARJCW010000057">
    <property type="protein sequence ID" value="KAJ7201848.1"/>
    <property type="molecule type" value="Genomic_DNA"/>
</dbReference>
<organism evidence="3 4">
    <name type="scientific">Mycena pura</name>
    <dbReference type="NCBI Taxonomy" id="153505"/>
    <lineage>
        <taxon>Eukaryota</taxon>
        <taxon>Fungi</taxon>
        <taxon>Dikarya</taxon>
        <taxon>Basidiomycota</taxon>
        <taxon>Agaricomycotina</taxon>
        <taxon>Agaricomycetes</taxon>
        <taxon>Agaricomycetidae</taxon>
        <taxon>Agaricales</taxon>
        <taxon>Marasmiineae</taxon>
        <taxon>Mycenaceae</taxon>
        <taxon>Mycena</taxon>
    </lineage>
</organism>
<evidence type="ECO:0000256" key="2">
    <source>
        <dbReference type="SAM" id="SignalP"/>
    </source>
</evidence>
<evidence type="ECO:0000256" key="1">
    <source>
        <dbReference type="SAM" id="MobiDB-lite"/>
    </source>
</evidence>
<reference evidence="3" key="1">
    <citation type="submission" date="2023-03" db="EMBL/GenBank/DDBJ databases">
        <title>Massive genome expansion in bonnet fungi (Mycena s.s.) driven by repeated elements and novel gene families across ecological guilds.</title>
        <authorList>
            <consortium name="Lawrence Berkeley National Laboratory"/>
            <person name="Harder C.B."/>
            <person name="Miyauchi S."/>
            <person name="Viragh M."/>
            <person name="Kuo A."/>
            <person name="Thoen E."/>
            <person name="Andreopoulos B."/>
            <person name="Lu D."/>
            <person name="Skrede I."/>
            <person name="Drula E."/>
            <person name="Henrissat B."/>
            <person name="Morin E."/>
            <person name="Kohler A."/>
            <person name="Barry K."/>
            <person name="LaButti K."/>
            <person name="Morin E."/>
            <person name="Salamov A."/>
            <person name="Lipzen A."/>
            <person name="Mereny Z."/>
            <person name="Hegedus B."/>
            <person name="Baldrian P."/>
            <person name="Stursova M."/>
            <person name="Weitz H."/>
            <person name="Taylor A."/>
            <person name="Grigoriev I.V."/>
            <person name="Nagy L.G."/>
            <person name="Martin F."/>
            <person name="Kauserud H."/>
        </authorList>
    </citation>
    <scope>NUCLEOTIDE SEQUENCE</scope>
    <source>
        <strain evidence="3">9144</strain>
    </source>
</reference>
<protein>
    <submittedName>
        <fullName evidence="3">Uncharacterized protein</fullName>
    </submittedName>
</protein>
<dbReference type="Proteomes" id="UP001219525">
    <property type="component" value="Unassembled WGS sequence"/>
</dbReference>
<gene>
    <name evidence="3" type="ORF">GGX14DRAFT_571109</name>
</gene>
<evidence type="ECO:0000313" key="3">
    <source>
        <dbReference type="EMBL" id="KAJ7201848.1"/>
    </source>
</evidence>
<keyword evidence="2" id="KW-0732">Signal</keyword>